<reference evidence="2 3" key="1">
    <citation type="journal article" date="2021" name="BMC Biol.">
        <title>Horizontally acquired antibacterial genes associated with adaptive radiation of ladybird beetles.</title>
        <authorList>
            <person name="Li H.S."/>
            <person name="Tang X.F."/>
            <person name="Huang Y.H."/>
            <person name="Xu Z.Y."/>
            <person name="Chen M.L."/>
            <person name="Du X.Y."/>
            <person name="Qiu B.Y."/>
            <person name="Chen P.T."/>
            <person name="Zhang W."/>
            <person name="Slipinski A."/>
            <person name="Escalona H.E."/>
            <person name="Waterhouse R.M."/>
            <person name="Zwick A."/>
            <person name="Pang H."/>
        </authorList>
    </citation>
    <scope>NUCLEOTIDE SEQUENCE [LARGE SCALE GENOMIC DNA]</scope>
    <source>
        <strain evidence="2">SYSU2018</strain>
    </source>
</reference>
<protein>
    <submittedName>
        <fullName evidence="2">Uncharacterized protein</fullName>
    </submittedName>
</protein>
<evidence type="ECO:0000256" key="1">
    <source>
        <dbReference type="SAM" id="MobiDB-lite"/>
    </source>
</evidence>
<proteinExistence type="predicted"/>
<name>A0ABD2MZG2_9CUCU</name>
<comment type="caution">
    <text evidence="2">The sequence shown here is derived from an EMBL/GenBank/DDBJ whole genome shotgun (WGS) entry which is preliminary data.</text>
</comment>
<organism evidence="2 3">
    <name type="scientific">Cryptolaemus montrouzieri</name>
    <dbReference type="NCBI Taxonomy" id="559131"/>
    <lineage>
        <taxon>Eukaryota</taxon>
        <taxon>Metazoa</taxon>
        <taxon>Ecdysozoa</taxon>
        <taxon>Arthropoda</taxon>
        <taxon>Hexapoda</taxon>
        <taxon>Insecta</taxon>
        <taxon>Pterygota</taxon>
        <taxon>Neoptera</taxon>
        <taxon>Endopterygota</taxon>
        <taxon>Coleoptera</taxon>
        <taxon>Polyphaga</taxon>
        <taxon>Cucujiformia</taxon>
        <taxon>Coccinelloidea</taxon>
        <taxon>Coccinellidae</taxon>
        <taxon>Scymninae</taxon>
        <taxon>Scymnini</taxon>
        <taxon>Cryptolaemus</taxon>
    </lineage>
</organism>
<feature type="compositionally biased region" description="Polar residues" evidence="1">
    <location>
        <begin position="129"/>
        <end position="152"/>
    </location>
</feature>
<feature type="region of interest" description="Disordered" evidence="1">
    <location>
        <begin position="117"/>
        <end position="152"/>
    </location>
</feature>
<dbReference type="AlphaFoldDB" id="A0ABD2MZG2"/>
<dbReference type="EMBL" id="JABFTP020000042">
    <property type="protein sequence ID" value="KAL3271836.1"/>
    <property type="molecule type" value="Genomic_DNA"/>
</dbReference>
<evidence type="ECO:0000313" key="3">
    <source>
        <dbReference type="Proteomes" id="UP001516400"/>
    </source>
</evidence>
<sequence length="198" mass="22702">MEYLFHFSSCISVLFKLTIIRVEAITYILRIKISLLEELSEESRCKNRVLQQNNDLLIEKIAFIQKTVVNKDKGYKGAKVKERDSILNKYVSNASYARNNAPTVIEKQRRNTLNYLQKTDPSSFPHGNVRTTQEDSAQSSTESSLSGCQNTSVNSWSEITSSAAEEAIDNALNYIRIISKTDEYEWQTITKKNNFQEK</sequence>
<keyword evidence="3" id="KW-1185">Reference proteome</keyword>
<accession>A0ABD2MZG2</accession>
<evidence type="ECO:0000313" key="2">
    <source>
        <dbReference type="EMBL" id="KAL3271836.1"/>
    </source>
</evidence>
<gene>
    <name evidence="2" type="ORF">HHI36_022306</name>
</gene>
<dbReference type="Proteomes" id="UP001516400">
    <property type="component" value="Unassembled WGS sequence"/>
</dbReference>